<sequence>MKILIIKMSSMGDVIHALPVLSDILQHYPNAQIDWVVEQSFADLVRANAPLVRRVIPIRLRAWRKTWREAQTRKEWRAFKSALQSEAYDVVIDCQGLFKSAVVARLARLMPNGRRVGYDTRSIRESIASWFYQDKCAVSLELPAVLRNRTLVSRALGYSLDGCVPRVEFPTLAQYLAARDDWQNPDTPYAVLVPNASRVEKRWADAHWRAVAAQCHAVGLHTLWFWGGADECVYTEHLLAGLPEAERAFALLPPFLTIPQAAQCMQSARCVIGLDSGLTHLSAALGRPTLGIYCDHDAALAPMTAHTQGADFVASLGGVGQPPSLESVQAVLARWLSE</sequence>
<dbReference type="CDD" id="cd03789">
    <property type="entry name" value="GT9_LPS_heptosyltransferase"/>
    <property type="match status" value="1"/>
</dbReference>
<dbReference type="InterPro" id="IPR011908">
    <property type="entry name" value="LipoPS_heptosylTferase-I"/>
</dbReference>
<reference evidence="14" key="2">
    <citation type="submission" date="2020-09" db="EMBL/GenBank/DDBJ databases">
        <authorList>
            <person name="Sun Q."/>
            <person name="Kim S."/>
        </authorList>
    </citation>
    <scope>NUCLEOTIDE SEQUENCE</scope>
    <source>
        <strain evidence="14">KCTC 32501</strain>
    </source>
</reference>
<dbReference type="InterPro" id="IPR002201">
    <property type="entry name" value="Glyco_trans_9"/>
</dbReference>
<evidence type="ECO:0000256" key="2">
    <source>
        <dbReference type="ARBA" id="ARBA00004713"/>
    </source>
</evidence>
<name>A0A8J3G0A0_9BURK</name>
<dbReference type="EC" id="2.4.99.23" evidence="10"/>
<evidence type="ECO:0000256" key="13">
    <source>
        <dbReference type="ARBA" id="ARBA00049201"/>
    </source>
</evidence>
<evidence type="ECO:0000256" key="8">
    <source>
        <dbReference type="ARBA" id="ARBA00023136"/>
    </source>
</evidence>
<dbReference type="PANTHER" id="PTHR30160">
    <property type="entry name" value="TETRAACYLDISACCHARIDE 4'-KINASE-RELATED"/>
    <property type="match status" value="1"/>
</dbReference>
<dbReference type="AlphaFoldDB" id="A0A8J3G0A0"/>
<evidence type="ECO:0000256" key="7">
    <source>
        <dbReference type="ARBA" id="ARBA00022985"/>
    </source>
</evidence>
<comment type="pathway">
    <text evidence="2">Bacterial outer membrane biogenesis; LPS core biosynthesis.</text>
</comment>
<evidence type="ECO:0000256" key="3">
    <source>
        <dbReference type="ARBA" id="ARBA00022475"/>
    </source>
</evidence>
<evidence type="ECO:0000256" key="10">
    <source>
        <dbReference type="ARBA" id="ARBA00044041"/>
    </source>
</evidence>
<comment type="similarity">
    <text evidence="9">Belongs to the glycosyltransferase 9 family.</text>
</comment>
<dbReference type="Pfam" id="PF01075">
    <property type="entry name" value="Glyco_transf_9"/>
    <property type="match status" value="1"/>
</dbReference>
<evidence type="ECO:0000256" key="5">
    <source>
        <dbReference type="ARBA" id="ARBA00022676"/>
    </source>
</evidence>
<dbReference type="PANTHER" id="PTHR30160:SF19">
    <property type="entry name" value="LIPOPOLYSACCHARIDE HEPTOSYLTRANSFERASE 1"/>
    <property type="match status" value="1"/>
</dbReference>
<evidence type="ECO:0000313" key="14">
    <source>
        <dbReference type="EMBL" id="GHA71374.1"/>
    </source>
</evidence>
<keyword evidence="3" id="KW-1003">Cell membrane</keyword>
<dbReference type="GO" id="GO:0005829">
    <property type="term" value="C:cytosol"/>
    <property type="evidence" value="ECO:0007669"/>
    <property type="project" value="TreeGrafter"/>
</dbReference>
<dbReference type="Proteomes" id="UP000614287">
    <property type="component" value="Unassembled WGS sequence"/>
</dbReference>
<evidence type="ECO:0000256" key="1">
    <source>
        <dbReference type="ARBA" id="ARBA00004515"/>
    </source>
</evidence>
<keyword evidence="7" id="KW-0448">Lipopolysaccharide biosynthesis</keyword>
<evidence type="ECO:0000256" key="11">
    <source>
        <dbReference type="ARBA" id="ARBA00044190"/>
    </source>
</evidence>
<comment type="subcellular location">
    <subcellularLocation>
        <location evidence="1">Cell inner membrane</location>
        <topology evidence="1">Peripheral membrane protein</topology>
        <orientation evidence="1">Cytoplasmic side</orientation>
    </subcellularLocation>
</comment>
<keyword evidence="6" id="KW-0808">Transferase</keyword>
<dbReference type="GO" id="GO:0008713">
    <property type="term" value="F:ADP-heptose-lipopolysaccharide heptosyltransferase activity"/>
    <property type="evidence" value="ECO:0007669"/>
    <property type="project" value="TreeGrafter"/>
</dbReference>
<dbReference type="RefSeq" id="WP_189492617.1">
    <property type="nucleotide sequence ID" value="NZ_BMZG01000005.1"/>
</dbReference>
<proteinExistence type="inferred from homology"/>
<dbReference type="GO" id="GO:0009244">
    <property type="term" value="P:lipopolysaccharide core region biosynthetic process"/>
    <property type="evidence" value="ECO:0007669"/>
    <property type="project" value="InterPro"/>
</dbReference>
<evidence type="ECO:0000256" key="6">
    <source>
        <dbReference type="ARBA" id="ARBA00022679"/>
    </source>
</evidence>
<keyword evidence="4" id="KW-0997">Cell inner membrane</keyword>
<keyword evidence="5" id="KW-0328">Glycosyltransferase</keyword>
<evidence type="ECO:0000256" key="4">
    <source>
        <dbReference type="ARBA" id="ARBA00022519"/>
    </source>
</evidence>
<gene>
    <name evidence="14" type="primary">rfaC</name>
    <name evidence="14" type="ORF">GCM10009007_10210</name>
</gene>
<dbReference type="EMBL" id="BMZG01000005">
    <property type="protein sequence ID" value="GHA71374.1"/>
    <property type="molecule type" value="Genomic_DNA"/>
</dbReference>
<comment type="caution">
    <text evidence="14">The sequence shown here is derived from an EMBL/GenBank/DDBJ whole genome shotgun (WGS) entry which is preliminary data.</text>
</comment>
<dbReference type="InterPro" id="IPR051199">
    <property type="entry name" value="LPS_LOS_Heptosyltrfase"/>
</dbReference>
<evidence type="ECO:0000256" key="9">
    <source>
        <dbReference type="ARBA" id="ARBA00043995"/>
    </source>
</evidence>
<reference evidence="14" key="1">
    <citation type="journal article" date="2014" name="Int. J. Syst. Evol. Microbiol.">
        <title>Complete genome sequence of Corynebacterium casei LMG S-19264T (=DSM 44701T), isolated from a smear-ripened cheese.</title>
        <authorList>
            <consortium name="US DOE Joint Genome Institute (JGI-PGF)"/>
            <person name="Walter F."/>
            <person name="Albersmeier A."/>
            <person name="Kalinowski J."/>
            <person name="Ruckert C."/>
        </authorList>
    </citation>
    <scope>NUCLEOTIDE SEQUENCE</scope>
    <source>
        <strain evidence="14">KCTC 32501</strain>
    </source>
</reference>
<keyword evidence="8" id="KW-0472">Membrane</keyword>
<protein>
    <recommendedName>
        <fullName evidence="11">Lipopolysaccharide heptosyltransferase 1</fullName>
        <ecNumber evidence="10">2.4.99.23</ecNumber>
    </recommendedName>
    <alternativeName>
        <fullName evidence="12">ADP-heptose:lipopolysaccharide heptosyltransferase I</fullName>
    </alternativeName>
</protein>
<dbReference type="NCBIfam" id="TIGR02193">
    <property type="entry name" value="heptsyl_trn_I"/>
    <property type="match status" value="1"/>
</dbReference>
<dbReference type="SUPFAM" id="SSF53756">
    <property type="entry name" value="UDP-Glycosyltransferase/glycogen phosphorylase"/>
    <property type="match status" value="1"/>
</dbReference>
<comment type="catalytic activity">
    <reaction evidence="13">
        <text>an alpha-Kdo-(2-&gt;4)-alpha-Kdo-(2-&gt;6)-lipid A + ADP-L-glycero-beta-D-manno-heptose = an L-alpha-D-Hep-(1-&gt;5)-[alpha-Kdo-(2-&gt;4)]-alpha-Kdo-(2-&gt;6)-lipid A + ADP + H(+)</text>
        <dbReference type="Rhea" id="RHEA:74067"/>
        <dbReference type="ChEBI" id="CHEBI:15378"/>
        <dbReference type="ChEBI" id="CHEBI:61506"/>
        <dbReference type="ChEBI" id="CHEBI:176431"/>
        <dbReference type="ChEBI" id="CHEBI:193068"/>
        <dbReference type="ChEBI" id="CHEBI:456216"/>
        <dbReference type="EC" id="2.4.99.23"/>
    </reaction>
</comment>
<organism evidence="14 15">
    <name type="scientific">Formosimonas limnophila</name>
    <dbReference type="NCBI Taxonomy" id="1384487"/>
    <lineage>
        <taxon>Bacteria</taxon>
        <taxon>Pseudomonadati</taxon>
        <taxon>Pseudomonadota</taxon>
        <taxon>Betaproteobacteria</taxon>
        <taxon>Burkholderiales</taxon>
        <taxon>Burkholderiaceae</taxon>
        <taxon>Formosimonas</taxon>
    </lineage>
</organism>
<dbReference type="GO" id="GO:0005886">
    <property type="term" value="C:plasma membrane"/>
    <property type="evidence" value="ECO:0007669"/>
    <property type="project" value="UniProtKB-SubCell"/>
</dbReference>
<keyword evidence="15" id="KW-1185">Reference proteome</keyword>
<evidence type="ECO:0000313" key="15">
    <source>
        <dbReference type="Proteomes" id="UP000614287"/>
    </source>
</evidence>
<dbReference type="Gene3D" id="3.40.50.2000">
    <property type="entry name" value="Glycogen Phosphorylase B"/>
    <property type="match status" value="2"/>
</dbReference>
<accession>A0A8J3G0A0</accession>
<evidence type="ECO:0000256" key="12">
    <source>
        <dbReference type="ARBA" id="ARBA00044330"/>
    </source>
</evidence>